<gene>
    <name evidence="2" type="ORF">L345_09618</name>
</gene>
<protein>
    <submittedName>
        <fullName evidence="2">Uncharacterized protein</fullName>
    </submittedName>
</protein>
<evidence type="ECO:0000313" key="2">
    <source>
        <dbReference type="EMBL" id="ETE64615.1"/>
    </source>
</evidence>
<evidence type="ECO:0000313" key="3">
    <source>
        <dbReference type="Proteomes" id="UP000018936"/>
    </source>
</evidence>
<feature type="region of interest" description="Disordered" evidence="1">
    <location>
        <begin position="180"/>
        <end position="261"/>
    </location>
</feature>
<accession>V8NRC5</accession>
<organism evidence="2 3">
    <name type="scientific">Ophiophagus hannah</name>
    <name type="common">King cobra</name>
    <name type="synonym">Naja hannah</name>
    <dbReference type="NCBI Taxonomy" id="8665"/>
    <lineage>
        <taxon>Eukaryota</taxon>
        <taxon>Metazoa</taxon>
        <taxon>Chordata</taxon>
        <taxon>Craniata</taxon>
        <taxon>Vertebrata</taxon>
        <taxon>Euteleostomi</taxon>
        <taxon>Lepidosauria</taxon>
        <taxon>Squamata</taxon>
        <taxon>Bifurcata</taxon>
        <taxon>Unidentata</taxon>
        <taxon>Episquamata</taxon>
        <taxon>Toxicofera</taxon>
        <taxon>Serpentes</taxon>
        <taxon>Colubroidea</taxon>
        <taxon>Elapidae</taxon>
        <taxon>Elapinae</taxon>
        <taxon>Ophiophagus</taxon>
    </lineage>
</organism>
<feature type="compositionally biased region" description="Basic residues" evidence="1">
    <location>
        <begin position="185"/>
        <end position="196"/>
    </location>
</feature>
<dbReference type="EMBL" id="AZIM01002174">
    <property type="protein sequence ID" value="ETE64615.1"/>
    <property type="molecule type" value="Genomic_DNA"/>
</dbReference>
<name>V8NRC5_OPHHA</name>
<proteinExistence type="predicted"/>
<feature type="compositionally biased region" description="Basic and acidic residues" evidence="1">
    <location>
        <begin position="229"/>
        <end position="244"/>
    </location>
</feature>
<sequence length="261" mass="29990">MSKIEALVILSLLTHPGPPKCNIKSDPQLRQETLSHFRQVALDSFFFGAAPPILGYRIPAHSSAQVTMWTPSGKTFPPSYYTEPDLQSACFNMHVGAQPLRWKLKPRRTKFQLSSSTLLVGRAKTGSVLQTLYLLFKCSHSAYLVNTRTHADSLCQEGLGMRPSFSKWGKRYLPAFGRPRYLMKGGRKGGRRMRRRKEGEREGRRKENEKKKRGAEGGRKEGRRMRRRKEGDRGEGRRMKIRKEGRGRRRKEREGGRKEGF</sequence>
<evidence type="ECO:0000256" key="1">
    <source>
        <dbReference type="SAM" id="MobiDB-lite"/>
    </source>
</evidence>
<feature type="non-terminal residue" evidence="2">
    <location>
        <position position="1"/>
    </location>
</feature>
<keyword evidence="3" id="KW-1185">Reference proteome</keyword>
<reference evidence="2 3" key="1">
    <citation type="journal article" date="2013" name="Proc. Natl. Acad. Sci. U.S.A.">
        <title>The king cobra genome reveals dynamic gene evolution and adaptation in the snake venom system.</title>
        <authorList>
            <person name="Vonk F.J."/>
            <person name="Casewell N.R."/>
            <person name="Henkel C.V."/>
            <person name="Heimberg A.M."/>
            <person name="Jansen H.J."/>
            <person name="McCleary R.J."/>
            <person name="Kerkkamp H.M."/>
            <person name="Vos R.A."/>
            <person name="Guerreiro I."/>
            <person name="Calvete J.J."/>
            <person name="Wuster W."/>
            <person name="Woods A.E."/>
            <person name="Logan J.M."/>
            <person name="Harrison R.A."/>
            <person name="Castoe T.A."/>
            <person name="de Koning A.P."/>
            <person name="Pollock D.D."/>
            <person name="Yandell M."/>
            <person name="Calderon D."/>
            <person name="Renjifo C."/>
            <person name="Currier R.B."/>
            <person name="Salgado D."/>
            <person name="Pla D."/>
            <person name="Sanz L."/>
            <person name="Hyder A.S."/>
            <person name="Ribeiro J.M."/>
            <person name="Arntzen J.W."/>
            <person name="van den Thillart G.E."/>
            <person name="Boetzer M."/>
            <person name="Pirovano W."/>
            <person name="Dirks R.P."/>
            <person name="Spaink H.P."/>
            <person name="Duboule D."/>
            <person name="McGlinn E."/>
            <person name="Kini R.M."/>
            <person name="Richardson M.K."/>
        </authorList>
    </citation>
    <scope>NUCLEOTIDE SEQUENCE</scope>
    <source>
        <tissue evidence="2">Blood</tissue>
    </source>
</reference>
<feature type="compositionally biased region" description="Basic and acidic residues" evidence="1">
    <location>
        <begin position="197"/>
        <end position="220"/>
    </location>
</feature>
<comment type="caution">
    <text evidence="2">The sequence shown here is derived from an EMBL/GenBank/DDBJ whole genome shotgun (WGS) entry which is preliminary data.</text>
</comment>
<feature type="compositionally biased region" description="Basic and acidic residues" evidence="1">
    <location>
        <begin position="252"/>
        <end position="261"/>
    </location>
</feature>
<dbReference type="AlphaFoldDB" id="V8NRC5"/>
<dbReference type="Proteomes" id="UP000018936">
    <property type="component" value="Unassembled WGS sequence"/>
</dbReference>